<keyword evidence="3" id="KW-0472">Membrane</keyword>
<evidence type="ECO:0000313" key="4">
    <source>
        <dbReference type="Ensembl" id="ENSSFAP00005002066.1"/>
    </source>
</evidence>
<dbReference type="OrthoDB" id="8886722at2759"/>
<sequence length="574" mass="66061">MDGAPQPSPAKHFEQLSDIRAEKRQHLRGRNNQTSCRSPTRELDTTEIKNKLKEKRHEEFLRRRSVSPEPRPTGCSSERKPSGGTMRHRGSSSQSETLHTNTPKRPAANGHPRMILTPSSSETVEAPGTSKQDPPGSEQIAVTVHEKPRERKQASTSAADEQEWSQHRVKGRPKKQRSQKVNIQTEMIFQSPSVQSQVTIEKKILENSSMRTEPGFVLVRESDIERLANYLEEALWREDSLKKKLAALQQSTSLLMSSSDAVWTSRFTEDLLRSKIKALEAQLHVCLQKFPPEGMEALAVQKEKQRVEYEGKALEALQRATREKAQALSRAETLQEAVQRETAEARRWQSLYEELKQSQNVTHQQLQQQLHGQAELSRVRQDELQQEVASLRQEKRELQYNMCLLEEDNQTLREEIQQLRDVSDESQDLFMQEYLLSEQAEPRLSVRRDAGLEEQLRQSEEKLQLRQRECEELQTELDVVKQECQSSQVRLSQCREELRKLSHRRRTGTPCGSRWSVCVVLWLLLAVAGVAMLYLCHPPFREQAADLYADVWTRIEGYLVEAASSPHSRCVRPI</sequence>
<evidence type="ECO:0008006" key="6">
    <source>
        <dbReference type="Google" id="ProtNLM"/>
    </source>
</evidence>
<feature type="compositionally biased region" description="Basic and acidic residues" evidence="2">
    <location>
        <begin position="39"/>
        <end position="62"/>
    </location>
</feature>
<keyword evidence="5" id="KW-1185">Reference proteome</keyword>
<reference evidence="4" key="1">
    <citation type="submission" date="2019-06" db="EMBL/GenBank/DDBJ databases">
        <authorList>
            <consortium name="Wellcome Sanger Institute Data Sharing"/>
        </authorList>
    </citation>
    <scope>NUCLEOTIDE SEQUENCE [LARGE SCALE GENOMIC DNA]</scope>
</reference>
<dbReference type="CTD" id="80342"/>
<dbReference type="CDD" id="cd21912">
    <property type="entry name" value="CC1_T3JAM"/>
    <property type="match status" value="1"/>
</dbReference>
<keyword evidence="1" id="KW-0175">Coiled coil</keyword>
<feature type="transmembrane region" description="Helical" evidence="3">
    <location>
        <begin position="514"/>
        <end position="535"/>
    </location>
</feature>
<feature type="compositionally biased region" description="Basic and acidic residues" evidence="2">
    <location>
        <begin position="144"/>
        <end position="153"/>
    </location>
</feature>
<dbReference type="PANTHER" id="PTHR15715">
    <property type="entry name" value="CENTROSOMAL PROTEIN OF 170 KDA"/>
    <property type="match status" value="1"/>
</dbReference>
<dbReference type="RefSeq" id="XP_029975639.1">
    <property type="nucleotide sequence ID" value="XM_030119779.1"/>
</dbReference>
<proteinExistence type="predicted"/>
<dbReference type="Proteomes" id="UP000472267">
    <property type="component" value="Chromosome 20"/>
</dbReference>
<evidence type="ECO:0000256" key="3">
    <source>
        <dbReference type="SAM" id="Phobius"/>
    </source>
</evidence>
<name>A0A672F5R4_SALFA</name>
<feature type="compositionally biased region" description="Basic residues" evidence="2">
    <location>
        <begin position="167"/>
        <end position="178"/>
    </location>
</feature>
<feature type="coiled-coil region" evidence="1">
    <location>
        <begin position="317"/>
        <end position="490"/>
    </location>
</feature>
<evidence type="ECO:0000256" key="2">
    <source>
        <dbReference type="SAM" id="MobiDB-lite"/>
    </source>
</evidence>
<keyword evidence="3" id="KW-1133">Transmembrane helix</keyword>
<keyword evidence="3" id="KW-0812">Transmembrane</keyword>
<dbReference type="AlphaFoldDB" id="A0A672F5R4"/>
<dbReference type="InterPro" id="IPR051176">
    <property type="entry name" value="Cent_Immune-Sig_Mod"/>
</dbReference>
<dbReference type="Ensembl" id="ENSSFAT00005002195.1">
    <property type="protein sequence ID" value="ENSSFAP00005002066.1"/>
    <property type="gene ID" value="ENSSFAG00005001407.1"/>
</dbReference>
<gene>
    <name evidence="4" type="primary">traf3ip3</name>
</gene>
<evidence type="ECO:0000256" key="1">
    <source>
        <dbReference type="SAM" id="Coils"/>
    </source>
</evidence>
<feature type="compositionally biased region" description="Polar residues" evidence="2">
    <location>
        <begin position="91"/>
        <end position="103"/>
    </location>
</feature>
<accession>A0A672F5R4</accession>
<reference evidence="4" key="2">
    <citation type="submission" date="2025-08" db="UniProtKB">
        <authorList>
            <consortium name="Ensembl"/>
        </authorList>
    </citation>
    <scope>IDENTIFICATION</scope>
</reference>
<dbReference type="GeneID" id="115408841"/>
<reference evidence="4" key="3">
    <citation type="submission" date="2025-09" db="UniProtKB">
        <authorList>
            <consortium name="Ensembl"/>
        </authorList>
    </citation>
    <scope>IDENTIFICATION</scope>
</reference>
<feature type="compositionally biased region" description="Basic and acidic residues" evidence="2">
    <location>
        <begin position="11"/>
        <end position="24"/>
    </location>
</feature>
<protein>
    <recommendedName>
        <fullName evidence="6">TRAF3 interacting protein 3</fullName>
    </recommendedName>
</protein>
<dbReference type="OMA" id="KEKEWDF"/>
<organism evidence="4 5">
    <name type="scientific">Salarias fasciatus</name>
    <name type="common">Jewelled blenny</name>
    <name type="synonym">Blennius fasciatus</name>
    <dbReference type="NCBI Taxonomy" id="181472"/>
    <lineage>
        <taxon>Eukaryota</taxon>
        <taxon>Metazoa</taxon>
        <taxon>Chordata</taxon>
        <taxon>Craniata</taxon>
        <taxon>Vertebrata</taxon>
        <taxon>Euteleostomi</taxon>
        <taxon>Actinopterygii</taxon>
        <taxon>Neopterygii</taxon>
        <taxon>Teleostei</taxon>
        <taxon>Neoteleostei</taxon>
        <taxon>Acanthomorphata</taxon>
        <taxon>Ovalentaria</taxon>
        <taxon>Blenniimorphae</taxon>
        <taxon>Blenniiformes</taxon>
        <taxon>Blennioidei</taxon>
        <taxon>Blenniidae</taxon>
        <taxon>Salariinae</taxon>
        <taxon>Salarias</taxon>
    </lineage>
</organism>
<evidence type="ECO:0000313" key="5">
    <source>
        <dbReference type="Proteomes" id="UP000472267"/>
    </source>
</evidence>
<dbReference type="PANTHER" id="PTHR15715:SF21">
    <property type="entry name" value="TRAF3-INTERACTING JNK-ACTIVATING MODULATOR"/>
    <property type="match status" value="1"/>
</dbReference>
<feature type="region of interest" description="Disordered" evidence="2">
    <location>
        <begin position="1"/>
        <end position="180"/>
    </location>
</feature>
<dbReference type="InParanoid" id="A0A672F5R4"/>